<evidence type="ECO:0000256" key="4">
    <source>
        <dbReference type="ARBA" id="ARBA00010398"/>
    </source>
</evidence>
<dbReference type="PROSITE" id="PS50972">
    <property type="entry name" value="PTERIN_BINDING"/>
    <property type="match status" value="2"/>
</dbReference>
<dbReference type="Gene3D" id="3.20.20.330">
    <property type="entry name" value="Homocysteine-binding-like domain"/>
    <property type="match status" value="1"/>
</dbReference>
<dbReference type="GO" id="GO:0046653">
    <property type="term" value="P:tetrahydrofolate metabolic process"/>
    <property type="evidence" value="ECO:0007669"/>
    <property type="project" value="TreeGrafter"/>
</dbReference>
<dbReference type="SMART" id="SM00822">
    <property type="entry name" value="PKS_KR"/>
    <property type="match status" value="1"/>
</dbReference>
<comment type="cofactor">
    <cofactor evidence="1">
        <name>Zn(2+)</name>
        <dbReference type="ChEBI" id="CHEBI:29105"/>
    </cofactor>
</comment>
<dbReference type="PROSITE" id="PS50970">
    <property type="entry name" value="HCY"/>
    <property type="match status" value="1"/>
</dbReference>
<dbReference type="SUPFAM" id="SSF82282">
    <property type="entry name" value="Homocysteine S-methyltransferase"/>
    <property type="match status" value="1"/>
</dbReference>
<comment type="cofactor">
    <cofactor evidence="2">
        <name>methylcob(III)alamin</name>
        <dbReference type="ChEBI" id="CHEBI:28115"/>
    </cofactor>
</comment>
<evidence type="ECO:0000256" key="6">
    <source>
        <dbReference type="ARBA" id="ARBA00022603"/>
    </source>
</evidence>
<evidence type="ECO:0000256" key="15">
    <source>
        <dbReference type="ARBA" id="ARBA00030163"/>
    </source>
</evidence>
<dbReference type="EMBL" id="CAUJNA010001191">
    <property type="protein sequence ID" value="CAJ1385093.1"/>
    <property type="molecule type" value="Genomic_DNA"/>
</dbReference>
<evidence type="ECO:0000256" key="8">
    <source>
        <dbReference type="ARBA" id="ARBA00022628"/>
    </source>
</evidence>
<dbReference type="GO" id="GO:0008705">
    <property type="term" value="F:methionine synthase activity"/>
    <property type="evidence" value="ECO:0007669"/>
    <property type="project" value="UniProtKB-EC"/>
</dbReference>
<evidence type="ECO:0000256" key="11">
    <source>
        <dbReference type="ARBA" id="ARBA00022723"/>
    </source>
</evidence>
<protein>
    <recommendedName>
        <fullName evidence="5">methionine synthase</fullName>
        <ecNumber evidence="5">2.1.1.13</ecNumber>
    </recommendedName>
    <alternativeName>
        <fullName evidence="16">5-methyltetrahydrofolate--homocysteine methyltransferase</fullName>
    </alternativeName>
    <alternativeName>
        <fullName evidence="15">Vitamin-B12 dependent methionine synthase</fullName>
    </alternativeName>
</protein>
<evidence type="ECO:0000259" key="19">
    <source>
        <dbReference type="PROSITE" id="PS50972"/>
    </source>
</evidence>
<dbReference type="EC" id="2.1.1.13" evidence="5"/>
<dbReference type="InterPro" id="IPR050554">
    <property type="entry name" value="Met_Synthase/Corrinoid"/>
</dbReference>
<dbReference type="GO" id="GO:0005829">
    <property type="term" value="C:cytosol"/>
    <property type="evidence" value="ECO:0007669"/>
    <property type="project" value="TreeGrafter"/>
</dbReference>
<dbReference type="GO" id="GO:0050667">
    <property type="term" value="P:homocysteine metabolic process"/>
    <property type="evidence" value="ECO:0007669"/>
    <property type="project" value="TreeGrafter"/>
</dbReference>
<evidence type="ECO:0000256" key="10">
    <source>
        <dbReference type="ARBA" id="ARBA00022691"/>
    </source>
</evidence>
<keyword evidence="7" id="KW-0028">Amino-acid biosynthesis</keyword>
<dbReference type="Pfam" id="PF00809">
    <property type="entry name" value="Pterin_bind"/>
    <property type="match status" value="2"/>
</dbReference>
<keyword evidence="6" id="KW-0489">Methyltransferase</keyword>
<proteinExistence type="inferred from homology"/>
<evidence type="ECO:0000256" key="14">
    <source>
        <dbReference type="ARBA" id="ARBA00023285"/>
    </source>
</evidence>
<evidence type="ECO:0000256" key="12">
    <source>
        <dbReference type="ARBA" id="ARBA00022833"/>
    </source>
</evidence>
<dbReference type="InterPro" id="IPR003726">
    <property type="entry name" value="HCY_dom"/>
</dbReference>
<evidence type="ECO:0000256" key="13">
    <source>
        <dbReference type="ARBA" id="ARBA00023167"/>
    </source>
</evidence>
<keyword evidence="10" id="KW-0949">S-adenosyl-L-methionine</keyword>
<evidence type="ECO:0000256" key="3">
    <source>
        <dbReference type="ARBA" id="ARBA00005178"/>
    </source>
</evidence>
<feature type="domain" description="Pterin-binding" evidence="19">
    <location>
        <begin position="931"/>
        <end position="1188"/>
    </location>
</feature>
<comment type="similarity">
    <text evidence="4">Belongs to the vitamin-B12 dependent methionine synthase family.</text>
</comment>
<dbReference type="InterPro" id="IPR057326">
    <property type="entry name" value="KR_dom"/>
</dbReference>
<sequence>MPECPKCRASTLQVADARRAKAAIYAAGEVYRQATVKQRVPPMVINVIVDPATSRTLAALCGWVSGHQGTLGGQTPDAFYVSVKHARPLAVGLISGGTGSLAKAYGALEKCETFVGLKADGAKDWKEPPNLLGLADGLPPQLAQLAAECGKAASVRARPAGQKRLWVSGHESHKVDGFTVVAQRGTRASGKFKELLDDFKAGGGANALTKALKLCASEVAKGADVLDISADGIAGDGSNRGSKSAMSKFCALYDEDARVAKAPVMLCSADWKVLKAGLGHLQGRCIVNALCLMLGEDEFLRIAKECLKHGAALVVMAVGEQGRAVTSKDKVELLQRSYKLLRQKLDFPAEDIILDVHLQSLRHDEHPSEVIAAIKETRRTSIRVGFGRCLCPHASIACGLSNLSAAFGQLRQLREALHSVFLRHSVPLGARGRRCGRARKGTASHTHTVVCQVCEDVILNSKKDESALRRFMAFLSVRSGAAVCLPLQAWAANEAPLADAWWELPECKAAAKEAQAPYVNSRQIGGAASQKNFFQGLKPAYVSPIAQVPAEAGCERPAPWRVSSASGAGALQQQVSSALSSGTKIPERTLPRGRSWALRGLGPAVGLAQLNLMLSKQVLIMDGPAGPAELLSSVKDEASFTGGRPDLVLNAHRALLKAGADLIRTNTRNGDVLCQDYYGTGAAVYELNKAAATLAKQAVQEAVSAEPQSLKFAAGVIGPSTGRLTAVKATTTWDQMVQAYRPQVKGLVDGGVHLLLLDMVSDTLNAKAAIYAVQEYFGCYPKERVPVIINVSVTKEGRTGSGQSLAACVASLMHAQPLAFGVGGDGAQEAVAQLTCPCWVQLTGAPKDAQANLVSPTGSKARRAARGFRDSLEGEEQDVSACAKLRGSLATRPLPAAATAALRLSGLEVTSLAPEEGLKLIGQRCHVQGSQRFKGLVHACKYTSPLDGDEEVWEAALDVAKQQVEDKADLLDLNFDSPKIDAKKAMGSFVRRCGVNPSTASVPLVISSGTWDVIAEGLKSAQGKCIVNGLSLSSTEEEFLRGAEECRRFGAAVVILALSKSQFEFPNYQEKVGSCQRAFQLLRSKLDFPPEDIIFDCLLTPVGSEVRASPKDFTDAVAELKRTCPGSSFVAGVSNLSHGCRTVQMLRDALASSFLQQAVPKGLNLAFVELGHLPHPGSIEEPTKSICAEERGGSHESGGMGRWLSAGCKMRRGIVLADPRKALKRRNQRPPAQDKTLVPIANVKAVEPLRPSPQFTNPVEILVQATGTINSSIFQTFGSKAHAAANYHRLSAATQINRTVHFSSISVYMGQGGSGPVTGASGLMDGLSLWERHQGVNHYATTVLWGAIGEIGLRKAIYGSRDVFAQFDLGQKLIGPADTAFLERQVCCNADTWDFVGLAYLDNTWKDSLAGTGGGGSGLSGRKTFLDN</sequence>
<feature type="domain" description="Pterin-binding" evidence="19">
    <location>
        <begin position="186"/>
        <end position="459"/>
    </location>
</feature>
<accession>A0AA36ICB5</accession>
<dbReference type="GO" id="GO:0031419">
    <property type="term" value="F:cobalamin binding"/>
    <property type="evidence" value="ECO:0007669"/>
    <property type="project" value="UniProtKB-KW"/>
</dbReference>
<dbReference type="PANTHER" id="PTHR45833:SF1">
    <property type="entry name" value="METHIONINE SYNTHASE"/>
    <property type="match status" value="1"/>
</dbReference>
<dbReference type="Gene3D" id="3.40.50.720">
    <property type="entry name" value="NAD(P)-binding Rossmann-like Domain"/>
    <property type="match status" value="1"/>
</dbReference>
<keyword evidence="21" id="KW-1185">Reference proteome</keyword>
<dbReference type="Pfam" id="PF08659">
    <property type="entry name" value="KR"/>
    <property type="match status" value="1"/>
</dbReference>
<comment type="pathway">
    <text evidence="3">Amino-acid biosynthesis; L-methionine biosynthesis via de novo pathway; L-methionine from L-homocysteine (MetH route): step 1/1.</text>
</comment>
<organism evidence="20 21">
    <name type="scientific">Effrenium voratum</name>
    <dbReference type="NCBI Taxonomy" id="2562239"/>
    <lineage>
        <taxon>Eukaryota</taxon>
        <taxon>Sar</taxon>
        <taxon>Alveolata</taxon>
        <taxon>Dinophyceae</taxon>
        <taxon>Suessiales</taxon>
        <taxon>Symbiodiniaceae</taxon>
        <taxon>Effrenium</taxon>
    </lineage>
</organism>
<evidence type="ECO:0000256" key="17">
    <source>
        <dbReference type="PROSITE-ProRule" id="PRU00333"/>
    </source>
</evidence>
<evidence type="ECO:0000256" key="9">
    <source>
        <dbReference type="ARBA" id="ARBA00022679"/>
    </source>
</evidence>
<dbReference type="GO" id="GO:0032259">
    <property type="term" value="P:methylation"/>
    <property type="evidence" value="ECO:0007669"/>
    <property type="project" value="UniProtKB-KW"/>
</dbReference>
<dbReference type="PANTHER" id="PTHR45833">
    <property type="entry name" value="METHIONINE SYNTHASE"/>
    <property type="match status" value="1"/>
</dbReference>
<dbReference type="Gene3D" id="3.20.20.20">
    <property type="entry name" value="Dihydropteroate synthase-like"/>
    <property type="match status" value="2"/>
</dbReference>
<keyword evidence="9" id="KW-0808">Transferase</keyword>
<evidence type="ECO:0000256" key="5">
    <source>
        <dbReference type="ARBA" id="ARBA00012032"/>
    </source>
</evidence>
<name>A0AA36ICB5_9DINO</name>
<dbReference type="SUPFAM" id="SSF51717">
    <property type="entry name" value="Dihydropteroate synthetase-like"/>
    <property type="match status" value="2"/>
</dbReference>
<dbReference type="Pfam" id="PF02574">
    <property type="entry name" value="S-methyl_trans"/>
    <property type="match status" value="1"/>
</dbReference>
<evidence type="ECO:0000313" key="20">
    <source>
        <dbReference type="EMBL" id="CAJ1385093.1"/>
    </source>
</evidence>
<keyword evidence="14" id="KW-0170">Cobalt</keyword>
<dbReference type="InterPro" id="IPR036589">
    <property type="entry name" value="HCY_dom_sf"/>
</dbReference>
<reference evidence="20" key="1">
    <citation type="submission" date="2023-08" db="EMBL/GenBank/DDBJ databases">
        <authorList>
            <person name="Chen Y."/>
            <person name="Shah S."/>
            <person name="Dougan E. K."/>
            <person name="Thang M."/>
            <person name="Chan C."/>
        </authorList>
    </citation>
    <scope>NUCLEOTIDE SEQUENCE</scope>
</reference>
<comment type="caution">
    <text evidence="17">Lacks conserved residue(s) required for the propagation of feature annotation.</text>
</comment>
<keyword evidence="8" id="KW-0846">Cobalamin</keyword>
<evidence type="ECO:0000313" key="21">
    <source>
        <dbReference type="Proteomes" id="UP001178507"/>
    </source>
</evidence>
<dbReference type="InterPro" id="IPR011005">
    <property type="entry name" value="Dihydropteroate_synth-like_sf"/>
</dbReference>
<evidence type="ECO:0000256" key="2">
    <source>
        <dbReference type="ARBA" id="ARBA00001956"/>
    </source>
</evidence>
<feature type="domain" description="Hcy-binding" evidence="18">
    <location>
        <begin position="607"/>
        <end position="903"/>
    </location>
</feature>
<keyword evidence="12" id="KW-0862">Zinc</keyword>
<dbReference type="InterPro" id="IPR013968">
    <property type="entry name" value="PKS_KR"/>
</dbReference>
<evidence type="ECO:0000256" key="7">
    <source>
        <dbReference type="ARBA" id="ARBA00022605"/>
    </source>
</evidence>
<evidence type="ECO:0000259" key="18">
    <source>
        <dbReference type="PROSITE" id="PS50970"/>
    </source>
</evidence>
<keyword evidence="11" id="KW-0479">Metal-binding</keyword>
<evidence type="ECO:0000256" key="1">
    <source>
        <dbReference type="ARBA" id="ARBA00001947"/>
    </source>
</evidence>
<dbReference type="Proteomes" id="UP001178507">
    <property type="component" value="Unassembled WGS sequence"/>
</dbReference>
<evidence type="ECO:0000256" key="16">
    <source>
        <dbReference type="ARBA" id="ARBA00031040"/>
    </source>
</evidence>
<gene>
    <name evidence="20" type="ORF">EVOR1521_LOCUS11775</name>
</gene>
<dbReference type="InterPro" id="IPR000489">
    <property type="entry name" value="Pterin-binding_dom"/>
</dbReference>
<dbReference type="GO" id="GO:0046872">
    <property type="term" value="F:metal ion binding"/>
    <property type="evidence" value="ECO:0007669"/>
    <property type="project" value="UniProtKB-KW"/>
</dbReference>
<keyword evidence="13" id="KW-0486">Methionine biosynthesis</keyword>
<comment type="caution">
    <text evidence="20">The sequence shown here is derived from an EMBL/GenBank/DDBJ whole genome shotgun (WGS) entry which is preliminary data.</text>
</comment>